<feature type="region of interest" description="Disordered" evidence="1">
    <location>
        <begin position="2053"/>
        <end position="2076"/>
    </location>
</feature>
<protein>
    <submittedName>
        <fullName evidence="2">Uncharacterized protein</fullName>
    </submittedName>
</protein>
<name>A0A368X7S9_MARNT</name>
<organism evidence="2 3">
    <name type="scientific">Marinobacter nauticus</name>
    <name type="common">Marinobacter hydrocarbonoclasticus</name>
    <name type="synonym">Marinobacter aquaeolei</name>
    <dbReference type="NCBI Taxonomy" id="2743"/>
    <lineage>
        <taxon>Bacteria</taxon>
        <taxon>Pseudomonadati</taxon>
        <taxon>Pseudomonadota</taxon>
        <taxon>Gammaproteobacteria</taxon>
        <taxon>Pseudomonadales</taxon>
        <taxon>Marinobacteraceae</taxon>
        <taxon>Marinobacter</taxon>
    </lineage>
</organism>
<evidence type="ECO:0000313" key="2">
    <source>
        <dbReference type="EMBL" id="RCW64061.1"/>
    </source>
</evidence>
<dbReference type="EMBL" id="QPJI01000016">
    <property type="protein sequence ID" value="RCW64061.1"/>
    <property type="molecule type" value="Genomic_DNA"/>
</dbReference>
<gene>
    <name evidence="2" type="ORF">DET61_116102</name>
</gene>
<accession>A0A368X7S9</accession>
<dbReference type="Proteomes" id="UP000253647">
    <property type="component" value="Unassembled WGS sequence"/>
</dbReference>
<feature type="compositionally biased region" description="Acidic residues" evidence="1">
    <location>
        <begin position="2065"/>
        <end position="2076"/>
    </location>
</feature>
<evidence type="ECO:0000313" key="3">
    <source>
        <dbReference type="Proteomes" id="UP000253647"/>
    </source>
</evidence>
<comment type="caution">
    <text evidence="2">The sequence shown here is derived from an EMBL/GenBank/DDBJ whole genome shotgun (WGS) entry which is preliminary data.</text>
</comment>
<evidence type="ECO:0000256" key="1">
    <source>
        <dbReference type="SAM" id="MobiDB-lite"/>
    </source>
</evidence>
<proteinExistence type="predicted"/>
<reference evidence="2 3" key="1">
    <citation type="submission" date="2018-07" db="EMBL/GenBank/DDBJ databases">
        <title>Freshwater and sediment microbial communities from various areas in North America, analyzing microbe dynamics in response to fracking.</title>
        <authorList>
            <person name="Lamendella R."/>
        </authorList>
    </citation>
    <scope>NUCLEOTIDE SEQUENCE [LARGE SCALE GENOMIC DNA]</scope>
    <source>
        <strain evidence="2 3">105B</strain>
    </source>
</reference>
<sequence>MVHRALMLLVGFWIGAIPIAALGDTTAPDIQPRPEIPQRVLKLDTFEFLALDDTDLAPILSSAKLFDDSQGQEIPGVKAEWGTRCPEGFLPLDAETCQKVSIVPAELSCQDGFDLQATADEPFCERVETLPAMDVCPVGYRLDATGDTCSKTEIKPATPTCETGWSLSGTDCTRTLTQSASQACPDGYRLNGSLCEKRITQEPSQTCPIGSTEIDGMCSTVEYGPVEYDCGPGGTLRKFKYSYNSQTYAYECVYPVGVKEAGFEPREQITCKDGYKEISRGCYQQVQPTGCRWGTLTYTDDLNGWVCRYPAQKRTSSGIGGTWTISYCRDNAGQWTDGNIFYGDTCDRMHFTCPAGFSAGYGRCQADSPSEAGVETRTYVCDVYNGDGPLARSRYQDGKCWTTRNSVSPDCGTGEQNPDATIEINTYAGPHIQWDRDSDVACIRGSEAAKGTACPDGFDFDGSSAVCGSKSVEPAISSCPSGYANLNGVCTKSSSVAGDVSCPSGWFREGTRCVSRTVKAPVECPVGYTNTGETCVKKSSVSPTTSLVCPSGTIPRYCKGVESFGVGLFAANYGDENLSVAEQQAACESYTRDTGLVEFKQITSATQCSVPSGSFEGPGYRCGGQDGLTQYCGNFTAEAYQYTYSTADSVTINAFYGCPTGYRKIGNELAGDNVRCEKVDIIERCPDGFSYSGTGECVSVETLPINVACPEGYTATGDTCYQSEAFPAELSCPPGSELRGTECVTINFEASWTPGSGCPDGTTVVGGECFRYATTSQSATCPDGFVQSGSVCTRTDTQQPDYVCDNGSWNLQSTQCWKSVSTPSFYECPNGDWVLEGDNCTQSLSDNASIECPAGYERSKVRFDECIRTEEATGIQSNLLSVDLPKLWPGKYTLALSVMDATGNEGSAEFEINYQPQAIALRGGATELTVPAVQHAFTWKDGAATLVTEPIEVAGALLAGRKSVFVSVADNASTGYNIAGVTVEPGDYKKVIHDYDFDLANGVLELPLFPMSGDASVSDILISIGGAGEAASVLTVNAWTFSGEVKASKPSVMQIFEELQMSAATIEGTPCTLTGRDYTAESESELNDPYCYIEWDTVPAPLKKTGEPPRLEGKPDDEGPTEVGYSAYLIDRDGTRFKVGEASASVEVKKALGSFEFAFNRDMSEVLHTVEEVNVGLDQVAGPDCQLTNDEDRAIDYALNGYGGRLCYVEWFDLPGTLDQAPESSQPLLKGRVFSAGAYDLGLRVYAYSSTGFPVLIAEQRLGFEAIDPPKPSVEFVDGKKITDGLYEAYLDNGRIASALVQSKNADLEVVHKVNDAVVEERVFEATPWSREFRTYQRIEGTATDLWTRDTHTVTARYVDLPGVMASAAIDTITVPGEDIGPILYSDADYVLNDDLVDVSVRIGNIYQTDKPYDPLKMGEWEVRIVRQITYDTYEPLTAWADHDADGKVNLQIDLADIGIKEGFARLYAEARVKSPVPEYSRVEHSTRPVFLTILYGGEIDADIDGRRISGPVPFRGVFRLDLSDRGLFRAIGDVVWKLSTDGGETWVEKDNNARNMQYFDITLREPGSYMLKAELRNRNSGVAKETTPIEVIAYRKPEVSVEWLSDVFIGEEVTLDATVLMNGTEVTADDVDIEWSNDGGETFVAGGLQHVFERTTDPEEPRRERWAVRVKSPIAPEDDPLAWTIEDGSISFRGIRGPRLYIQGPRVVEVGKPYEFNIYKGLPYSRMQYDIEGYFTLPDGTEVPGDSVVYTPTDEDLETRYVNLTYTGWIKGWKEKGAVNTDDQALRVWEYKFPEFIIYGRYSANVAPVEAILYARPIGLSGRLEDPVYTWDLPEGVQVVEDTNPIARKVIIPEPGSYEFGVTVTDRRGNEGGVTEVVDIGTPEPYKLSMRIVGSNDYNRAPYEILARPDIDGGHPRDQVLEYNYSVDGVPMERVGRYGQAVLDEGEHTIRLDIVSEFGFTASTEETLTVYKNKPPVCELDVHEGTYRFTVRNVCHDPDGYVRDYDWWIDGEPLILSGYRISIPKQETGNQLVVESQATDDSGLTSEVVQSVITMPKPSPEPVPGEEEPPSEETP</sequence>